<keyword evidence="3" id="KW-1185">Reference proteome</keyword>
<dbReference type="Proteomes" id="UP000322234">
    <property type="component" value="Unassembled WGS sequence"/>
</dbReference>
<feature type="region of interest" description="Disordered" evidence="1">
    <location>
        <begin position="273"/>
        <end position="294"/>
    </location>
</feature>
<proteinExistence type="predicted"/>
<name>A0A6B0RU85_9CETA</name>
<gene>
    <name evidence="2" type="ORF">E5288_WYG001669</name>
</gene>
<feature type="region of interest" description="Disordered" evidence="1">
    <location>
        <begin position="379"/>
        <end position="407"/>
    </location>
</feature>
<dbReference type="AlphaFoldDB" id="A0A6B0RU85"/>
<feature type="compositionally biased region" description="Polar residues" evidence="1">
    <location>
        <begin position="393"/>
        <end position="407"/>
    </location>
</feature>
<evidence type="ECO:0000313" key="3">
    <source>
        <dbReference type="Proteomes" id="UP000322234"/>
    </source>
</evidence>
<evidence type="ECO:0000313" key="2">
    <source>
        <dbReference type="EMBL" id="MXQ91594.1"/>
    </source>
</evidence>
<sequence length="642" mass="72657">MAAPVKCGPLSPLLIPESFGMEPCGEATRKLPLSFLSGKCTSAHFIVDSFSPPLAEALIDPEVPTTRSNGTAQRRSGWAKKYRHEEEKNWESEEVLEFSLQGEGHPVNAHLHRLNGSGEFRMLSHWVYWQSHFCSPLRHRWPVSRTIRKPSQCTGEVHPAGRPVRIIHQTCIYFQLNLTCQILFSMREENSKFSLEGKTARAIQLQREEMRFSDHFSQDADVQYFTPGHLKVFKPDILPQFATYLVPECPGFIQEDQNVVPLRLTGHPSHSSLMVKWSPPARDKEGKATPHLRSSNTELPMWESVIFPSVDHNPVSWAAPGPVQTMNLAASRFSSCQQHRPNPETIPLRGLWRSRMVGSFSRVQERKLENNLRTSEVFAGGGAEQGPLASSAHRGSQVPSKDENQGTQRRCQVTVGLVCSCWFSPFLGSGVQWDLPSTDFQVAGGSRQMRRRGRLTFDLRHDHLPAALLPVPPTSRISLQDKEVHSTILVLNKCFLGQRRERQPGLAVMEHQRQCPPGYQSNRDGDFFNSHLDLKTPETHHKLQFVGCILGKGRPLSSLMVCYGRWWHTELDGKEKMTSQEKNEKNVILVCSGSSHLDISQRISQERKFKKYATCPDKMSGITRWARYTLAVLVIPQELDLI</sequence>
<protein>
    <submittedName>
        <fullName evidence="2">Uncharacterized protein</fullName>
    </submittedName>
</protein>
<reference evidence="2" key="1">
    <citation type="submission" date="2019-10" db="EMBL/GenBank/DDBJ databases">
        <title>The sequence and de novo assembly of the wild yak genome.</title>
        <authorList>
            <person name="Liu Y."/>
        </authorList>
    </citation>
    <scope>NUCLEOTIDE SEQUENCE [LARGE SCALE GENOMIC DNA]</scope>
    <source>
        <strain evidence="2">WY2019</strain>
    </source>
</reference>
<comment type="caution">
    <text evidence="2">The sequence shown here is derived from an EMBL/GenBank/DDBJ whole genome shotgun (WGS) entry which is preliminary data.</text>
</comment>
<evidence type="ECO:0000256" key="1">
    <source>
        <dbReference type="SAM" id="MobiDB-lite"/>
    </source>
</evidence>
<dbReference type="EMBL" id="VBQZ03000072">
    <property type="protein sequence ID" value="MXQ91594.1"/>
    <property type="molecule type" value="Genomic_DNA"/>
</dbReference>
<organism evidence="2 3">
    <name type="scientific">Bos mutus</name>
    <name type="common">wild yak</name>
    <dbReference type="NCBI Taxonomy" id="72004"/>
    <lineage>
        <taxon>Eukaryota</taxon>
        <taxon>Metazoa</taxon>
        <taxon>Chordata</taxon>
        <taxon>Craniata</taxon>
        <taxon>Vertebrata</taxon>
        <taxon>Euteleostomi</taxon>
        <taxon>Mammalia</taxon>
        <taxon>Eutheria</taxon>
        <taxon>Laurasiatheria</taxon>
        <taxon>Artiodactyla</taxon>
        <taxon>Ruminantia</taxon>
        <taxon>Pecora</taxon>
        <taxon>Bovidae</taxon>
        <taxon>Bovinae</taxon>
        <taxon>Bos</taxon>
    </lineage>
</organism>
<accession>A0A6B0RU85</accession>